<keyword evidence="3" id="KW-1185">Reference proteome</keyword>
<evidence type="ECO:0000259" key="1">
    <source>
        <dbReference type="Pfam" id="PF10536"/>
    </source>
</evidence>
<dbReference type="InterPro" id="IPR019557">
    <property type="entry name" value="AminoTfrase-like_pln_mobile"/>
</dbReference>
<feature type="domain" description="Aminotransferase-like plant mobile" evidence="1">
    <location>
        <begin position="169"/>
        <end position="368"/>
    </location>
</feature>
<proteinExistence type="predicted"/>
<dbReference type="InterPro" id="IPR044824">
    <property type="entry name" value="MAIN-like"/>
</dbReference>
<feature type="domain" description="Aminotransferase-like plant mobile" evidence="1">
    <location>
        <begin position="88"/>
        <end position="149"/>
    </location>
</feature>
<comment type="caution">
    <text evidence="2">The sequence shown here is derived from an EMBL/GenBank/DDBJ whole genome shotgun (WGS) entry which is preliminary data.</text>
</comment>
<protein>
    <recommendedName>
        <fullName evidence="1">Aminotransferase-like plant mobile domain-containing protein</fullName>
    </recommendedName>
</protein>
<dbReference type="PANTHER" id="PTHR46033:SF67">
    <property type="entry name" value="AMINOTRANSFERASE-LIKE, PLANT MOBILE DOMAIN FAMILY PROTEIN"/>
    <property type="match status" value="1"/>
</dbReference>
<evidence type="ECO:0000313" key="2">
    <source>
        <dbReference type="EMBL" id="KAK4706712.1"/>
    </source>
</evidence>
<dbReference type="Pfam" id="PF10536">
    <property type="entry name" value="PMD"/>
    <property type="match status" value="2"/>
</dbReference>
<sequence length="497" mass="56395">MVDEREEWLVSPLGGIPRLTNAHFLNPISTSIEGSNLKPPSIPFPSESDWPLKVSFHGCNGWRDQQMKCKEWVEMMEAIHRPLWIAAGIYGALKNSIYRVQTDQNLIFGLVERWCCETNSFMFLWGEATISLEDVMILGGVFCFGELIGLKTNNHSRWLNFFIKTGREFVFPSKIGARVFSIAVNLARGIRLALAPVVLASIFRDLGSLRKAMIETGRNRDRIDIHKLSLWSPLFFVQVWERDQNYNIVSGVRIGRWPNVKQSGVINVRTTIDSSGEFFSVEAIHVGCGRLVDSQFEGKNVDTEMESFVRCLRATELVGFDCQEPYRPNWVAMQFGYDQDFPKWIPRSPSNSQLTWSNYSRPIDSDLRSKRKSKYLSNNGVETNRDVCGVLPDPPTECQVENYPEVPPSFSPNYCWKYDTKNYLNVPSVFSPRSKQKDVAEEIVHISIDYARDGNGSSSVFPPKCNMENDKENSSLEIGQTVAHNVVPPGSAENHAD</sequence>
<dbReference type="AlphaFoldDB" id="A0AAV9K0G3"/>
<dbReference type="PANTHER" id="PTHR46033">
    <property type="entry name" value="PROTEIN MAIN-LIKE 2"/>
    <property type="match status" value="1"/>
</dbReference>
<gene>
    <name evidence="2" type="ORF">R3W88_033724</name>
</gene>
<dbReference type="EMBL" id="JAWPEI010000053">
    <property type="protein sequence ID" value="KAK4706712.1"/>
    <property type="molecule type" value="Genomic_DNA"/>
</dbReference>
<accession>A0AAV9K0G3</accession>
<dbReference type="GO" id="GO:0010073">
    <property type="term" value="P:meristem maintenance"/>
    <property type="evidence" value="ECO:0007669"/>
    <property type="project" value="InterPro"/>
</dbReference>
<name>A0AAV9K0G3_9SOLN</name>
<reference evidence="2 3" key="1">
    <citation type="submission" date="2023-10" db="EMBL/GenBank/DDBJ databases">
        <title>Genome-Wide Identification Analysis in wild type Solanum Pinnatisectum Reveals Some Genes Defensing Phytophthora Infestans.</title>
        <authorList>
            <person name="Sun C."/>
        </authorList>
    </citation>
    <scope>NUCLEOTIDE SEQUENCE [LARGE SCALE GENOMIC DNA]</scope>
    <source>
        <strain evidence="2">LQN</strain>
        <tissue evidence="2">Leaf</tissue>
    </source>
</reference>
<evidence type="ECO:0000313" key="3">
    <source>
        <dbReference type="Proteomes" id="UP001311915"/>
    </source>
</evidence>
<organism evidence="2 3">
    <name type="scientific">Solanum pinnatisectum</name>
    <name type="common">tansyleaf nightshade</name>
    <dbReference type="NCBI Taxonomy" id="50273"/>
    <lineage>
        <taxon>Eukaryota</taxon>
        <taxon>Viridiplantae</taxon>
        <taxon>Streptophyta</taxon>
        <taxon>Embryophyta</taxon>
        <taxon>Tracheophyta</taxon>
        <taxon>Spermatophyta</taxon>
        <taxon>Magnoliopsida</taxon>
        <taxon>eudicotyledons</taxon>
        <taxon>Gunneridae</taxon>
        <taxon>Pentapetalae</taxon>
        <taxon>asterids</taxon>
        <taxon>lamiids</taxon>
        <taxon>Solanales</taxon>
        <taxon>Solanaceae</taxon>
        <taxon>Solanoideae</taxon>
        <taxon>Solaneae</taxon>
        <taxon>Solanum</taxon>
    </lineage>
</organism>
<dbReference type="Proteomes" id="UP001311915">
    <property type="component" value="Unassembled WGS sequence"/>
</dbReference>